<dbReference type="Pfam" id="PF13510">
    <property type="entry name" value="Fer2_4"/>
    <property type="match status" value="1"/>
</dbReference>
<dbReference type="InterPro" id="IPR006277">
    <property type="entry name" value="Sarcosine_oxidase_asu"/>
</dbReference>
<dbReference type="PRINTS" id="PR00368">
    <property type="entry name" value="FADPNR"/>
</dbReference>
<dbReference type="AlphaFoldDB" id="A0A9J9LCY1"/>
<dbReference type="GO" id="GO:0016740">
    <property type="term" value="F:transferase activity"/>
    <property type="evidence" value="ECO:0007669"/>
    <property type="project" value="UniProtKB-KW"/>
</dbReference>
<accession>A0A9J9LCY1</accession>
<dbReference type="Gene3D" id="3.10.20.440">
    <property type="entry name" value="2Fe-2S iron-sulphur cluster binding domain, sarcosine oxidase, alpha subunit, N-terminal domain"/>
    <property type="match status" value="1"/>
</dbReference>
<gene>
    <name evidence="7" type="ordered locus">Swit_0943</name>
</gene>
<dbReference type="InterPro" id="IPR028896">
    <property type="entry name" value="GcvT/YgfZ/DmdA"/>
</dbReference>
<dbReference type="InterPro" id="IPR041854">
    <property type="entry name" value="BFD-like_2Fe2S-bd_dom_sf"/>
</dbReference>
<dbReference type="InterPro" id="IPR027266">
    <property type="entry name" value="TrmE/GcvT-like"/>
</dbReference>
<evidence type="ECO:0000259" key="3">
    <source>
        <dbReference type="Pfam" id="PF01571"/>
    </source>
</evidence>
<evidence type="ECO:0000313" key="7">
    <source>
        <dbReference type="EMBL" id="ABQ67310.1"/>
    </source>
</evidence>
<evidence type="ECO:0000259" key="6">
    <source>
        <dbReference type="Pfam" id="PF17806"/>
    </source>
</evidence>
<dbReference type="Gene3D" id="3.50.50.60">
    <property type="entry name" value="FAD/NAD(P)-binding domain"/>
    <property type="match status" value="1"/>
</dbReference>
<keyword evidence="7" id="KW-0808">Transferase</keyword>
<dbReference type="GO" id="GO:0046653">
    <property type="term" value="P:tetrahydrofolate metabolic process"/>
    <property type="evidence" value="ECO:0007669"/>
    <property type="project" value="InterPro"/>
</dbReference>
<dbReference type="Gene3D" id="3.30.1360.120">
    <property type="entry name" value="Probable tRNA modification gtpase trme, domain 1"/>
    <property type="match status" value="1"/>
</dbReference>
<keyword evidence="8" id="KW-1185">Reference proteome</keyword>
<dbReference type="InterPro" id="IPR023753">
    <property type="entry name" value="FAD/NAD-binding_dom"/>
</dbReference>
<evidence type="ECO:0000313" key="8">
    <source>
        <dbReference type="Proteomes" id="UP000001989"/>
    </source>
</evidence>
<dbReference type="Proteomes" id="UP000001989">
    <property type="component" value="Chromosome"/>
</dbReference>
<dbReference type="SUPFAM" id="SSF103025">
    <property type="entry name" value="Folate-binding domain"/>
    <property type="match status" value="1"/>
</dbReference>
<name>A0A9J9LCY1_RHIWR</name>
<dbReference type="Pfam" id="PF08669">
    <property type="entry name" value="GCV_T_C"/>
    <property type="match status" value="1"/>
</dbReference>
<dbReference type="PANTHER" id="PTHR43757:SF2">
    <property type="entry name" value="AMINOMETHYLTRANSFERASE, MITOCHONDRIAL"/>
    <property type="match status" value="1"/>
</dbReference>
<dbReference type="InterPro" id="IPR006222">
    <property type="entry name" value="GCVT_N"/>
</dbReference>
<evidence type="ECO:0000256" key="2">
    <source>
        <dbReference type="ARBA" id="ARBA00023002"/>
    </source>
</evidence>
<dbReference type="PRINTS" id="PR00411">
    <property type="entry name" value="PNDRDTASEI"/>
</dbReference>
<evidence type="ECO:0000259" key="4">
    <source>
        <dbReference type="Pfam" id="PF07992"/>
    </source>
</evidence>
<sequence length="974" mass="103581">MSQPFRLAAGGLVDRGRPLSFRFEGRDYRGYAGDTLASALLANGVRLVGRSFKYHRPRGILGFGPEESNALMQLGTGARTAPNLRATEIRLHDGLEAKAVNCWPSVRFDVGGVNNLLSRFLAAGFYYKTFMWPHWHVYEGVIRRAAGLGKAPKAADPDRYENRFAHCDLLVVGSGPAGLAAARAAAGNGQRVILAEQDHVLGGRLRWEGGEIDGLAADRWADEAIAALAAMPNVRILPSTAVTGYFDHDALAMIEAVSGDDPAAPAHLPRYRQWQVRAGRVVLATGAIERPLVFPGNDRPGVMLASAVRHYLARYGVRAGDRAVIFTNNDEAYRTAVAFRAAGGTVAAVVDTRADVDTAVAASVETLGIPLLRGASVVATRGAKALREVTARQADGGTLRLACDLLAMSGGSNPNVGLFSQSGGRLAFDEELTAFRPAQSVQNERSAGAAAGLRTLDGALASGHAAGTGDGDGAAPRATDAHPAPAVTACWRIDAPGKAFVDMQNDVSADDIGLAARESFRSVEHLKRYTTLGMASDQGKTSNVNALAIMAGLTGQGIAETGTTRFRFPFVPVALGAFAGRAHGELLRPLRRLALHDRHVALGAIMEDYGWLRPSAYPRAGESRFEAEQREARAVRDGVGIFDGSPLGKIEVRGPDAGKLLDFIYANTMSTLKLGKVRYGLMLNELGVVIDDGVCVRLGEDHFLVGASSAGADRIAAWLEEWLQCEFVDHDVLVAPLTTSWSVVTLTGPRARDLLAEAGTSFPLGAEAFPHMSFQAGTVAGIEARVMRVSYTGETSYEINVPTGRTAELWDVLMRLGGRYGLTPIGIDAWNLLRLEKGYLHIGADTDGTTTPLNIGWDHVLRRKGDFAGKRSLMLALHQDPARLQLVGLRAEGMEPLPIGAHLVRGEGADRASDGFVTSSVHSPVFGRGVALALVHGGTGRVGETVALEHGGRRLTATIVQPTLYDPEGARLNG</sequence>
<comment type="similarity">
    <text evidence="1">Belongs to the GcvT family.</text>
</comment>
<reference evidence="7 8" key="1">
    <citation type="journal article" date="2010" name="J. Bacteriol.">
        <title>Genome sequence of the dioxin-mineralizing bacterium Sphingomonas wittichii RW1.</title>
        <authorList>
            <person name="Miller T.R."/>
            <person name="Delcher A.L."/>
            <person name="Salzberg S.L."/>
            <person name="Saunders E."/>
            <person name="Detter J.C."/>
            <person name="Halden R.U."/>
        </authorList>
    </citation>
    <scope>NUCLEOTIDE SEQUENCE [LARGE SCALE GENOMIC DNA]</scope>
    <source>
        <strain evidence="8">DSM 6014 / CCUG 31198 / JCM 15750 / NBRC 105917 / EY 4224 / RW1</strain>
    </source>
</reference>
<keyword evidence="2" id="KW-0560">Oxidoreductase</keyword>
<feature type="domain" description="FAD/NAD(P)-binding" evidence="4">
    <location>
        <begin position="168"/>
        <end position="423"/>
    </location>
</feature>
<dbReference type="GO" id="GO:0008115">
    <property type="term" value="F:sarcosine oxidase activity"/>
    <property type="evidence" value="ECO:0007669"/>
    <property type="project" value="InterPro"/>
</dbReference>
<dbReference type="InterPro" id="IPR042204">
    <property type="entry name" value="2Fe-2S-bd_N"/>
</dbReference>
<dbReference type="PANTHER" id="PTHR43757">
    <property type="entry name" value="AMINOMETHYLTRANSFERASE"/>
    <property type="match status" value="1"/>
</dbReference>
<dbReference type="OrthoDB" id="5287468at2"/>
<dbReference type="Pfam" id="PF07992">
    <property type="entry name" value="Pyr_redox_2"/>
    <property type="match status" value="1"/>
</dbReference>
<dbReference type="PIRSF" id="PIRSF037980">
    <property type="entry name" value="SoxA"/>
    <property type="match status" value="1"/>
</dbReference>
<protein>
    <submittedName>
        <fullName evidence="7">Glycine cleavage T protein (Aminomethyl transferase)</fullName>
    </submittedName>
</protein>
<dbReference type="KEGG" id="swi:Swit_0943"/>
<feature type="domain" description="SoxA A3" evidence="6">
    <location>
        <begin position="497"/>
        <end position="580"/>
    </location>
</feature>
<evidence type="ECO:0000256" key="1">
    <source>
        <dbReference type="ARBA" id="ARBA00008609"/>
    </source>
</evidence>
<feature type="domain" description="Aminomethyltransferase C-terminal" evidence="5">
    <location>
        <begin position="885"/>
        <end position="966"/>
    </location>
</feature>
<dbReference type="Pfam" id="PF01571">
    <property type="entry name" value="GCV_T"/>
    <property type="match status" value="1"/>
</dbReference>
<dbReference type="EMBL" id="CP000699">
    <property type="protein sequence ID" value="ABQ67310.1"/>
    <property type="molecule type" value="Genomic_DNA"/>
</dbReference>
<feature type="domain" description="GCVT N-terminal" evidence="3">
    <location>
        <begin position="595"/>
        <end position="860"/>
    </location>
</feature>
<dbReference type="NCBIfam" id="TIGR01372">
    <property type="entry name" value="soxA"/>
    <property type="match status" value="1"/>
</dbReference>
<proteinExistence type="inferred from homology"/>
<dbReference type="Gene3D" id="1.10.10.1100">
    <property type="entry name" value="BFD-like [2Fe-2S]-binding domain"/>
    <property type="match status" value="1"/>
</dbReference>
<dbReference type="SUPFAM" id="SSF51905">
    <property type="entry name" value="FAD/NAD(P)-binding domain"/>
    <property type="match status" value="1"/>
</dbReference>
<dbReference type="InterPro" id="IPR036188">
    <property type="entry name" value="FAD/NAD-bd_sf"/>
</dbReference>
<dbReference type="Pfam" id="PF17806">
    <property type="entry name" value="SO_alpha_A3"/>
    <property type="match status" value="1"/>
</dbReference>
<organism evidence="7 8">
    <name type="scientific">Rhizorhabdus wittichii (strain DSM 6014 / CCUG 31198 / JCM 15750 / NBRC 105917 / EY 4224 / RW1)</name>
    <name type="common">Sphingomonas wittichii</name>
    <dbReference type="NCBI Taxonomy" id="392499"/>
    <lineage>
        <taxon>Bacteria</taxon>
        <taxon>Pseudomonadati</taxon>
        <taxon>Pseudomonadota</taxon>
        <taxon>Alphaproteobacteria</taxon>
        <taxon>Sphingomonadales</taxon>
        <taxon>Sphingomonadaceae</taxon>
        <taxon>Rhizorhabdus</taxon>
    </lineage>
</organism>
<dbReference type="InterPro" id="IPR041117">
    <property type="entry name" value="SoxA_A3"/>
</dbReference>
<evidence type="ECO:0000259" key="5">
    <source>
        <dbReference type="Pfam" id="PF08669"/>
    </source>
</evidence>
<dbReference type="InterPro" id="IPR013977">
    <property type="entry name" value="GcvT_C"/>
</dbReference>
<dbReference type="InterPro" id="IPR029043">
    <property type="entry name" value="GcvT/YgfZ_C"/>
</dbReference>
<dbReference type="SUPFAM" id="SSF101790">
    <property type="entry name" value="Aminomethyltransferase beta-barrel domain"/>
    <property type="match status" value="1"/>
</dbReference>